<accession>A0AAD8HAU5</accession>
<dbReference type="PANTHER" id="PTHR47191">
    <property type="entry name" value="OS05G0170800 PROTEIN"/>
    <property type="match status" value="1"/>
</dbReference>
<dbReference type="PROSITE" id="PS51087">
    <property type="entry name" value="APAG"/>
    <property type="match status" value="1"/>
</dbReference>
<comment type="caution">
    <text evidence="3">The sequence shown here is derived from an EMBL/GenBank/DDBJ whole genome shotgun (WGS) entry which is preliminary data.</text>
</comment>
<evidence type="ECO:0000259" key="2">
    <source>
        <dbReference type="PROSITE" id="PS51087"/>
    </source>
</evidence>
<dbReference type="InterPro" id="IPR050718">
    <property type="entry name" value="ApaG-like"/>
</dbReference>
<dbReference type="Pfam" id="PF02151">
    <property type="entry name" value="UVR"/>
    <property type="match status" value="2"/>
</dbReference>
<gene>
    <name evidence="3" type="ORF">POM88_038677</name>
</gene>
<dbReference type="InterPro" id="IPR036876">
    <property type="entry name" value="UVR_dom_sf"/>
</dbReference>
<dbReference type="AlphaFoldDB" id="A0AAD8HAU5"/>
<dbReference type="PROSITE" id="PS50151">
    <property type="entry name" value="UVR"/>
    <property type="match status" value="2"/>
</dbReference>
<feature type="domain" description="UVR" evidence="1">
    <location>
        <begin position="77"/>
        <end position="112"/>
    </location>
</feature>
<evidence type="ECO:0000313" key="3">
    <source>
        <dbReference type="EMBL" id="KAK1363116.1"/>
    </source>
</evidence>
<dbReference type="Proteomes" id="UP001237642">
    <property type="component" value="Unassembled WGS sequence"/>
</dbReference>
<feature type="domain" description="ApaG" evidence="2">
    <location>
        <begin position="155"/>
        <end position="298"/>
    </location>
</feature>
<name>A0AAD8HAU5_9APIA</name>
<dbReference type="Pfam" id="PF04379">
    <property type="entry name" value="DUF525"/>
    <property type="match status" value="1"/>
</dbReference>
<dbReference type="NCBIfam" id="NF003967">
    <property type="entry name" value="PRK05461.1"/>
    <property type="match status" value="1"/>
</dbReference>
<feature type="domain" description="UVR" evidence="1">
    <location>
        <begin position="112"/>
        <end position="147"/>
    </location>
</feature>
<dbReference type="SUPFAM" id="SSF110069">
    <property type="entry name" value="ApaG-like"/>
    <property type="match status" value="1"/>
</dbReference>
<dbReference type="InterPro" id="IPR007474">
    <property type="entry name" value="ApaG_domain"/>
</dbReference>
<dbReference type="PANTHER" id="PTHR47191:SF2">
    <property type="entry name" value="OS05G0170800 PROTEIN"/>
    <property type="match status" value="1"/>
</dbReference>
<evidence type="ECO:0000259" key="1">
    <source>
        <dbReference type="PROSITE" id="PS50151"/>
    </source>
</evidence>
<dbReference type="InterPro" id="IPR001943">
    <property type="entry name" value="UVR_dom"/>
</dbReference>
<dbReference type="InterPro" id="IPR036767">
    <property type="entry name" value="ApaG_sf"/>
</dbReference>
<keyword evidence="4" id="KW-1185">Reference proteome</keyword>
<dbReference type="Gene3D" id="4.10.860.10">
    <property type="entry name" value="UVR domain"/>
    <property type="match status" value="1"/>
</dbReference>
<protein>
    <submittedName>
        <fullName evidence="3">UVR domain-containing protein/DUF525 domain-containing protein</fullName>
    </submittedName>
</protein>
<sequence>MQSLSFKAFVEFNCGGTARSPRLPSRLGCVAADFEAGDRRLGLNYRDHGRTCRIIACASGAESQSASSSSNSFLSRSQSYALLKQQMEVAAKSEDYEEAARLRDSLKSFEEEEPVLHLKRLLREAIANEKFEDAARFRDELKEIAPHCLLKCSSDATTLGIKVQVRSVYIEGRSQPLKSQYFFAYRIRITNNSNRPVQLLRRHWIITDANGKTENVWGIGVIGEQPVILPNTSFEYSSACPLSTPNGRMEGDFEMKHIDKEVASEATFWLYRRSCITEISEFFPGMDSFPINCRRQESNVSARCTQLSDFFPGIYIFPLTCRMQKVTSGSSLSKSQHSYHELAEAIADAFRF</sequence>
<reference evidence="3" key="1">
    <citation type="submission" date="2023-02" db="EMBL/GenBank/DDBJ databases">
        <title>Genome of toxic invasive species Heracleum sosnowskyi carries increased number of genes despite the absence of recent whole-genome duplications.</title>
        <authorList>
            <person name="Schelkunov M."/>
            <person name="Shtratnikova V."/>
            <person name="Makarenko M."/>
            <person name="Klepikova A."/>
            <person name="Omelchenko D."/>
            <person name="Novikova G."/>
            <person name="Obukhova E."/>
            <person name="Bogdanov V."/>
            <person name="Penin A."/>
            <person name="Logacheva M."/>
        </authorList>
    </citation>
    <scope>NUCLEOTIDE SEQUENCE</scope>
    <source>
        <strain evidence="3">Hsosn_3</strain>
        <tissue evidence="3">Leaf</tissue>
    </source>
</reference>
<proteinExistence type="predicted"/>
<dbReference type="Gene3D" id="2.60.40.1470">
    <property type="entry name" value="ApaG domain"/>
    <property type="match status" value="1"/>
</dbReference>
<dbReference type="SUPFAM" id="SSF46600">
    <property type="entry name" value="C-terminal UvrC-binding domain of UvrB"/>
    <property type="match status" value="1"/>
</dbReference>
<organism evidence="3 4">
    <name type="scientific">Heracleum sosnowskyi</name>
    <dbReference type="NCBI Taxonomy" id="360622"/>
    <lineage>
        <taxon>Eukaryota</taxon>
        <taxon>Viridiplantae</taxon>
        <taxon>Streptophyta</taxon>
        <taxon>Embryophyta</taxon>
        <taxon>Tracheophyta</taxon>
        <taxon>Spermatophyta</taxon>
        <taxon>Magnoliopsida</taxon>
        <taxon>eudicotyledons</taxon>
        <taxon>Gunneridae</taxon>
        <taxon>Pentapetalae</taxon>
        <taxon>asterids</taxon>
        <taxon>campanulids</taxon>
        <taxon>Apiales</taxon>
        <taxon>Apiaceae</taxon>
        <taxon>Apioideae</taxon>
        <taxon>apioid superclade</taxon>
        <taxon>Tordylieae</taxon>
        <taxon>Tordyliinae</taxon>
        <taxon>Heracleum</taxon>
    </lineage>
</organism>
<reference evidence="3" key="2">
    <citation type="submission" date="2023-05" db="EMBL/GenBank/DDBJ databases">
        <authorList>
            <person name="Schelkunov M.I."/>
        </authorList>
    </citation>
    <scope>NUCLEOTIDE SEQUENCE</scope>
    <source>
        <strain evidence="3">Hsosn_3</strain>
        <tissue evidence="3">Leaf</tissue>
    </source>
</reference>
<dbReference type="EMBL" id="JAUIZM010000009">
    <property type="protein sequence ID" value="KAK1363116.1"/>
    <property type="molecule type" value="Genomic_DNA"/>
</dbReference>
<evidence type="ECO:0000313" key="4">
    <source>
        <dbReference type="Proteomes" id="UP001237642"/>
    </source>
</evidence>